<evidence type="ECO:0000313" key="3">
    <source>
        <dbReference type="Proteomes" id="UP000053611"/>
    </source>
</evidence>
<name>A0A0J0XAZ3_9TREE</name>
<protein>
    <submittedName>
        <fullName evidence="2">Uncharacterized protein</fullName>
    </submittedName>
</protein>
<proteinExistence type="predicted"/>
<feature type="non-terminal residue" evidence="2">
    <location>
        <position position="300"/>
    </location>
</feature>
<reference evidence="2 3" key="1">
    <citation type="submission" date="2015-03" db="EMBL/GenBank/DDBJ databases">
        <title>Genomics and transcriptomics of the oil-accumulating basidiomycete yeast T. oleaginosus allow insights into substrate utilization and the diverse evolutionary trajectories of mating systems in fungi.</title>
        <authorList>
            <consortium name="DOE Joint Genome Institute"/>
            <person name="Kourist R."/>
            <person name="Kracht O."/>
            <person name="Bracharz F."/>
            <person name="Lipzen A."/>
            <person name="Nolan M."/>
            <person name="Ohm R."/>
            <person name="Grigoriev I."/>
            <person name="Sun S."/>
            <person name="Heitman J."/>
            <person name="Bruck T."/>
            <person name="Nowrousian M."/>
        </authorList>
    </citation>
    <scope>NUCLEOTIDE SEQUENCE [LARGE SCALE GENOMIC DNA]</scope>
    <source>
        <strain evidence="2 3">IBC0246</strain>
    </source>
</reference>
<evidence type="ECO:0000256" key="1">
    <source>
        <dbReference type="SAM" id="MobiDB-lite"/>
    </source>
</evidence>
<dbReference type="AlphaFoldDB" id="A0A0J0XAZ3"/>
<evidence type="ECO:0000313" key="2">
    <source>
        <dbReference type="EMBL" id="KLT38277.1"/>
    </source>
</evidence>
<dbReference type="Proteomes" id="UP000053611">
    <property type="component" value="Unassembled WGS sequence"/>
</dbReference>
<dbReference type="EMBL" id="KQ087345">
    <property type="protein sequence ID" value="KLT38277.1"/>
    <property type="molecule type" value="Genomic_DNA"/>
</dbReference>
<dbReference type="GeneID" id="28986279"/>
<organism evidence="2 3">
    <name type="scientific">Cutaneotrichosporon oleaginosum</name>
    <dbReference type="NCBI Taxonomy" id="879819"/>
    <lineage>
        <taxon>Eukaryota</taxon>
        <taxon>Fungi</taxon>
        <taxon>Dikarya</taxon>
        <taxon>Basidiomycota</taxon>
        <taxon>Agaricomycotina</taxon>
        <taxon>Tremellomycetes</taxon>
        <taxon>Trichosporonales</taxon>
        <taxon>Trichosporonaceae</taxon>
        <taxon>Cutaneotrichosporon</taxon>
    </lineage>
</organism>
<feature type="compositionally biased region" description="Low complexity" evidence="1">
    <location>
        <begin position="80"/>
        <end position="99"/>
    </location>
</feature>
<accession>A0A0J0XAZ3</accession>
<keyword evidence="3" id="KW-1185">Reference proteome</keyword>
<feature type="region of interest" description="Disordered" evidence="1">
    <location>
        <begin position="25"/>
        <end position="107"/>
    </location>
</feature>
<feature type="compositionally biased region" description="Low complexity" evidence="1">
    <location>
        <begin position="40"/>
        <end position="60"/>
    </location>
</feature>
<sequence length="300" mass="32228">MVLKLSIKTRKGDAGRHTLLRQFSSTSAVSSAPSTPPISPLCSPAPLSASTSRSESIPPTRRARTRIIPFASPTSTQKTSPPLASPSSQAPSPLASPSSHAGPTRRASLWARVKRRFTSRPTRTPPPETNADAPPAAQFFDVLHDEPETYTRAPALLCATTYLLASAGQLFLDALFATAHIAAHPTSPPRVRCVLRNAAATADRLARLCTVLLVLIYIAARLLLLPPAQLWAGNLFVVPAWAAPTLKVWPKHRPFRPKPGPVPITDFRGLGQYALDMWLQAARAAQPTIYGISHLLFAAA</sequence>
<gene>
    <name evidence="2" type="ORF">CC85DRAFT_306115</name>
</gene>